<keyword evidence="3 7" id="KW-0812">Transmembrane</keyword>
<keyword evidence="10" id="KW-1185">Reference proteome</keyword>
<feature type="domain" description="Major facilitator superfamily (MFS) profile" evidence="8">
    <location>
        <begin position="31"/>
        <end position="472"/>
    </location>
</feature>
<proteinExistence type="predicted"/>
<dbReference type="InterPro" id="IPR020846">
    <property type="entry name" value="MFS_dom"/>
</dbReference>
<dbReference type="Proteomes" id="UP001396898">
    <property type="component" value="Unassembled WGS sequence"/>
</dbReference>
<evidence type="ECO:0000256" key="2">
    <source>
        <dbReference type="ARBA" id="ARBA00022448"/>
    </source>
</evidence>
<evidence type="ECO:0000256" key="7">
    <source>
        <dbReference type="SAM" id="Phobius"/>
    </source>
</evidence>
<feature type="transmembrane region" description="Helical" evidence="7">
    <location>
        <begin position="373"/>
        <end position="394"/>
    </location>
</feature>
<keyword evidence="4 7" id="KW-1133">Transmembrane helix</keyword>
<feature type="transmembrane region" description="Helical" evidence="7">
    <location>
        <begin position="261"/>
        <end position="288"/>
    </location>
</feature>
<feature type="transmembrane region" description="Helical" evidence="7">
    <location>
        <begin position="157"/>
        <end position="178"/>
    </location>
</feature>
<protein>
    <submittedName>
        <fullName evidence="9">Pantothenate transporter liz1</fullName>
    </submittedName>
</protein>
<accession>A0ABR1RZT6</accession>
<dbReference type="Pfam" id="PF07690">
    <property type="entry name" value="MFS_1"/>
    <property type="match status" value="1"/>
</dbReference>
<reference evidence="9 10" key="1">
    <citation type="submission" date="2023-01" db="EMBL/GenBank/DDBJ databases">
        <title>Analysis of 21 Apiospora genomes using comparative genomics revels a genus with tremendous synthesis potential of carbohydrate active enzymes and secondary metabolites.</title>
        <authorList>
            <person name="Sorensen T."/>
        </authorList>
    </citation>
    <scope>NUCLEOTIDE SEQUENCE [LARGE SCALE GENOMIC DNA]</scope>
    <source>
        <strain evidence="9 10">CBS 20057</strain>
    </source>
</reference>
<dbReference type="PROSITE" id="PS50850">
    <property type="entry name" value="MFS"/>
    <property type="match status" value="1"/>
</dbReference>
<feature type="transmembrane region" description="Helical" evidence="7">
    <location>
        <begin position="406"/>
        <end position="423"/>
    </location>
</feature>
<name>A0ABR1RZT6_9PEZI</name>
<evidence type="ECO:0000256" key="4">
    <source>
        <dbReference type="ARBA" id="ARBA00022989"/>
    </source>
</evidence>
<evidence type="ECO:0000313" key="10">
    <source>
        <dbReference type="Proteomes" id="UP001396898"/>
    </source>
</evidence>
<dbReference type="Gene3D" id="1.20.1250.20">
    <property type="entry name" value="MFS general substrate transporter like domains"/>
    <property type="match status" value="1"/>
</dbReference>
<keyword evidence="2" id="KW-0813">Transport</keyword>
<dbReference type="PANTHER" id="PTHR43791">
    <property type="entry name" value="PERMEASE-RELATED"/>
    <property type="match status" value="1"/>
</dbReference>
<comment type="caution">
    <text evidence="9">The sequence shown here is derived from an EMBL/GenBank/DDBJ whole genome shotgun (WGS) entry which is preliminary data.</text>
</comment>
<dbReference type="PANTHER" id="PTHR43791:SF4">
    <property type="entry name" value="PANTOTHENATE TRANSPORTER FEN2"/>
    <property type="match status" value="1"/>
</dbReference>
<dbReference type="EMBL" id="JAQQWI010000009">
    <property type="protein sequence ID" value="KAK8022940.1"/>
    <property type="molecule type" value="Genomic_DNA"/>
</dbReference>
<evidence type="ECO:0000256" key="5">
    <source>
        <dbReference type="ARBA" id="ARBA00023136"/>
    </source>
</evidence>
<gene>
    <name evidence="9" type="ORF">PG991_006821</name>
</gene>
<dbReference type="SUPFAM" id="SSF103473">
    <property type="entry name" value="MFS general substrate transporter"/>
    <property type="match status" value="1"/>
</dbReference>
<evidence type="ECO:0000259" key="8">
    <source>
        <dbReference type="PROSITE" id="PS50850"/>
    </source>
</evidence>
<evidence type="ECO:0000313" key="9">
    <source>
        <dbReference type="EMBL" id="KAK8022940.1"/>
    </source>
</evidence>
<organism evidence="9 10">
    <name type="scientific">Apiospora marii</name>
    <dbReference type="NCBI Taxonomy" id="335849"/>
    <lineage>
        <taxon>Eukaryota</taxon>
        <taxon>Fungi</taxon>
        <taxon>Dikarya</taxon>
        <taxon>Ascomycota</taxon>
        <taxon>Pezizomycotina</taxon>
        <taxon>Sordariomycetes</taxon>
        <taxon>Xylariomycetidae</taxon>
        <taxon>Amphisphaeriales</taxon>
        <taxon>Apiosporaceae</taxon>
        <taxon>Apiospora</taxon>
    </lineage>
</organism>
<comment type="subcellular location">
    <subcellularLocation>
        <location evidence="1">Membrane</location>
        <topology evidence="1">Multi-pass membrane protein</topology>
    </subcellularLocation>
</comment>
<feature type="region of interest" description="Disordered" evidence="6">
    <location>
        <begin position="440"/>
        <end position="472"/>
    </location>
</feature>
<feature type="transmembrane region" description="Helical" evidence="7">
    <location>
        <begin position="190"/>
        <end position="213"/>
    </location>
</feature>
<feature type="transmembrane region" description="Helical" evidence="7">
    <location>
        <begin position="332"/>
        <end position="353"/>
    </location>
</feature>
<dbReference type="InterPro" id="IPR036259">
    <property type="entry name" value="MFS_trans_sf"/>
</dbReference>
<evidence type="ECO:0000256" key="3">
    <source>
        <dbReference type="ARBA" id="ARBA00022692"/>
    </source>
</evidence>
<evidence type="ECO:0000256" key="6">
    <source>
        <dbReference type="SAM" id="MobiDB-lite"/>
    </source>
</evidence>
<dbReference type="InterPro" id="IPR011701">
    <property type="entry name" value="MFS"/>
</dbReference>
<feature type="transmembrane region" description="Helical" evidence="7">
    <location>
        <begin position="300"/>
        <end position="320"/>
    </location>
</feature>
<keyword evidence="5 7" id="KW-0472">Membrane</keyword>
<sequence>MAGEKHDKPLFSKEVKSPEERWLVRKLDFVILTYCCISSFFNYLDRAAFANAYVAGLREDLQLGGRDYNVVLSLFTAGSVLGQIPHGVAIQRVPPRVWLPSMVLVWAGLTMCTAACRTYAQLGAVRFLQGLAEASTYCGTIYIIGSWYRPCEIAKRTAIFTAAGQAGSMFAGLMMTAVHKGMAGYGGLAGWKWLFIINGIITCPVAIGGLLYFPDTPELTRAKWLSKAERQLALDRLPPKRADGHNISFKSLVKRTFASPALYILCAFAVICGALEAFVVQNLFLLWLKHYDGHFSQSQINTYPLGVQAVGIVSNFLAAVHIDATGKRVPMGILACVLQLVSAIVLLVPTISFPGRSLRTIWPGPRDDALRSVTLYAMNAVSTCLYTFWGIVLYPASDAPYWKNGYITMIVVVFATLAMVWVVNQLDEWTLAKYSETPRGEQPVVAQEQEHVSSQSGPGPEKGVISVTNESP</sequence>
<evidence type="ECO:0000256" key="1">
    <source>
        <dbReference type="ARBA" id="ARBA00004141"/>
    </source>
</evidence>